<evidence type="ECO:0000256" key="2">
    <source>
        <dbReference type="ARBA" id="ARBA00022475"/>
    </source>
</evidence>
<feature type="transmembrane region" description="Helical" evidence="7">
    <location>
        <begin position="343"/>
        <end position="366"/>
    </location>
</feature>
<comment type="similarity">
    <text evidence="6">Belongs to the ABC-4 integral membrane protein family.</text>
</comment>
<keyword evidence="2" id="KW-1003">Cell membrane</keyword>
<feature type="transmembrane region" description="Helical" evidence="7">
    <location>
        <begin position="386"/>
        <end position="409"/>
    </location>
</feature>
<dbReference type="Pfam" id="PF02687">
    <property type="entry name" value="FtsX"/>
    <property type="match status" value="2"/>
</dbReference>
<proteinExistence type="inferred from homology"/>
<name>A0ABR7XBN1_9SPHI</name>
<keyword evidence="3 7" id="KW-0812">Transmembrane</keyword>
<evidence type="ECO:0000313" key="11">
    <source>
        <dbReference type="Proteomes" id="UP000618754"/>
    </source>
</evidence>
<keyword evidence="4 7" id="KW-1133">Transmembrane helix</keyword>
<sequence>MIKNYLKISWRNLTKNKAHTFINVTGLSVGMAVAILIGLWIWDEISYNKNFQNEDKIVQVWQHQTFNGKVGSQVAMPIPLGTMLREEYTGTGKDFKYVTLSSWNYDHIVAFGDKKITQQGSFMQPEVTEMLTLKMLKGTRGGLKDPSSILLSQKVATALFGSDDPMNKTIKLDNKQLVKVTGVYADLPRNSTFNELNIILPWDLYPINQEWIKRASTQWGNNSFQIFAQLNDKADINKVNARIKGLKEKKIALAGDKVGASFKPLVFLHPMEKWHLYSEFKDGINTGGDIQFVWLFGIIGVFVLLLACINFMNLSTARSEKRAKEVGIRKTVGSLRSQLIGQFFSESLMVTAFAFLFSIVLVLLILPWFNQVAGKTVGILWANPLFWILGLGFTLFTGVVAGSYPAFYLSSFQPVKVLKGTFKAGRYAALPRKILVVLQFFVSATLIICTIIVFRQVQFTKNRPVGYDRTGLVQMSMKSDDIHKNFAAVRNDLLQSGFVIEMAESGSPLTDVYSNNSGLNWRGKAPDLQDDFGTIRLTPEFGKVANWKIIEGRDFSRAYVSDSTAMILNESAAKFMNFKHAVGEVIDWGRKYKVIGVIKDMVMSSPYEPVKPSIFVLSNDVEGMIDIRLDPKKSTHDAMAKIEAVFKQYDPGSPFEYKFTDEEYSKKFANEERVGKLAGFFTLLAIFISCMGLFGMASFMAEQRIKEIGVRKVLGASVFNLWRLMSTDFIILVSISLLIAIPMAYYLMHGWLQDYKYRAELSWWIFALTAVGAIVITVLTVSYQSIKAALTNPVKSLKTE</sequence>
<keyword evidence="5 7" id="KW-0472">Membrane</keyword>
<evidence type="ECO:0000256" key="3">
    <source>
        <dbReference type="ARBA" id="ARBA00022692"/>
    </source>
</evidence>
<comment type="subcellular location">
    <subcellularLocation>
        <location evidence="1">Cell membrane</location>
        <topology evidence="1">Multi-pass membrane protein</topology>
    </subcellularLocation>
</comment>
<dbReference type="PANTHER" id="PTHR30572">
    <property type="entry name" value="MEMBRANE COMPONENT OF TRANSPORTER-RELATED"/>
    <property type="match status" value="1"/>
</dbReference>
<evidence type="ECO:0000256" key="5">
    <source>
        <dbReference type="ARBA" id="ARBA00023136"/>
    </source>
</evidence>
<dbReference type="PANTHER" id="PTHR30572:SF4">
    <property type="entry name" value="ABC TRANSPORTER PERMEASE YTRF"/>
    <property type="match status" value="1"/>
</dbReference>
<evidence type="ECO:0000259" key="9">
    <source>
        <dbReference type="Pfam" id="PF12704"/>
    </source>
</evidence>
<dbReference type="Proteomes" id="UP000618754">
    <property type="component" value="Unassembled WGS sequence"/>
</dbReference>
<dbReference type="InterPro" id="IPR050250">
    <property type="entry name" value="Macrolide_Exporter_MacB"/>
</dbReference>
<comment type="caution">
    <text evidence="10">The sequence shown here is derived from an EMBL/GenBank/DDBJ whole genome shotgun (WGS) entry which is preliminary data.</text>
</comment>
<evidence type="ECO:0000256" key="1">
    <source>
        <dbReference type="ARBA" id="ARBA00004651"/>
    </source>
</evidence>
<dbReference type="InterPro" id="IPR025857">
    <property type="entry name" value="MacB_PCD"/>
</dbReference>
<organism evidence="10 11">
    <name type="scientific">Mucilaginibacter rigui</name>
    <dbReference type="NCBI Taxonomy" id="534635"/>
    <lineage>
        <taxon>Bacteria</taxon>
        <taxon>Pseudomonadati</taxon>
        <taxon>Bacteroidota</taxon>
        <taxon>Sphingobacteriia</taxon>
        <taxon>Sphingobacteriales</taxon>
        <taxon>Sphingobacteriaceae</taxon>
        <taxon>Mucilaginibacter</taxon>
    </lineage>
</organism>
<dbReference type="EMBL" id="JACWMW010000006">
    <property type="protein sequence ID" value="MBD1387545.1"/>
    <property type="molecule type" value="Genomic_DNA"/>
</dbReference>
<dbReference type="Pfam" id="PF12704">
    <property type="entry name" value="MacB_PCD"/>
    <property type="match status" value="2"/>
</dbReference>
<evidence type="ECO:0000259" key="8">
    <source>
        <dbReference type="Pfam" id="PF02687"/>
    </source>
</evidence>
<evidence type="ECO:0000256" key="4">
    <source>
        <dbReference type="ARBA" id="ARBA00022989"/>
    </source>
</evidence>
<reference evidence="10 11" key="1">
    <citation type="submission" date="2020-09" db="EMBL/GenBank/DDBJ databases">
        <title>Novel species of Mucilaginibacter isolated from a glacier on the Tibetan Plateau.</title>
        <authorList>
            <person name="Liu Q."/>
            <person name="Xin Y.-H."/>
        </authorList>
    </citation>
    <scope>NUCLEOTIDE SEQUENCE [LARGE SCALE GENOMIC DNA]</scope>
    <source>
        <strain evidence="10 11">CGMCC 1.13878</strain>
    </source>
</reference>
<feature type="transmembrane region" description="Helical" evidence="7">
    <location>
        <begin position="434"/>
        <end position="454"/>
    </location>
</feature>
<feature type="domain" description="ABC3 transporter permease C-terminal" evidence="8">
    <location>
        <begin position="680"/>
        <end position="792"/>
    </location>
</feature>
<feature type="transmembrane region" description="Helical" evidence="7">
    <location>
        <begin position="292"/>
        <end position="314"/>
    </location>
</feature>
<feature type="transmembrane region" description="Helical" evidence="7">
    <location>
        <begin position="677"/>
        <end position="700"/>
    </location>
</feature>
<gene>
    <name evidence="10" type="ORF">IDJ75_19830</name>
</gene>
<feature type="transmembrane region" description="Helical" evidence="7">
    <location>
        <begin position="761"/>
        <end position="783"/>
    </location>
</feature>
<evidence type="ECO:0000313" key="10">
    <source>
        <dbReference type="EMBL" id="MBD1387545.1"/>
    </source>
</evidence>
<feature type="domain" description="MacB-like periplasmic core" evidence="9">
    <location>
        <begin position="20"/>
        <end position="245"/>
    </location>
</feature>
<evidence type="ECO:0000256" key="7">
    <source>
        <dbReference type="SAM" id="Phobius"/>
    </source>
</evidence>
<feature type="transmembrane region" description="Helical" evidence="7">
    <location>
        <begin position="721"/>
        <end position="741"/>
    </location>
</feature>
<feature type="transmembrane region" description="Helical" evidence="7">
    <location>
        <begin position="21"/>
        <end position="42"/>
    </location>
</feature>
<dbReference type="InterPro" id="IPR003838">
    <property type="entry name" value="ABC3_permease_C"/>
</dbReference>
<evidence type="ECO:0000256" key="6">
    <source>
        <dbReference type="ARBA" id="ARBA00038076"/>
    </source>
</evidence>
<protein>
    <submittedName>
        <fullName evidence="10">ABC transporter permease</fullName>
    </submittedName>
</protein>
<keyword evidence="11" id="KW-1185">Reference proteome</keyword>
<dbReference type="RefSeq" id="WP_191177385.1">
    <property type="nucleotide sequence ID" value="NZ_JACWMW010000006.1"/>
</dbReference>
<accession>A0ABR7XBN1</accession>
<feature type="domain" description="MacB-like periplasmic core" evidence="9">
    <location>
        <begin position="521"/>
        <end position="644"/>
    </location>
</feature>
<feature type="domain" description="ABC3 transporter permease C-terminal" evidence="8">
    <location>
        <begin position="298"/>
        <end position="414"/>
    </location>
</feature>